<feature type="domain" description="SLH" evidence="2">
    <location>
        <begin position="29"/>
        <end position="89"/>
    </location>
</feature>
<dbReference type="PROSITE" id="PS51272">
    <property type="entry name" value="SLH"/>
    <property type="match status" value="3"/>
</dbReference>
<keyword evidence="4" id="KW-1185">Reference proteome</keyword>
<reference evidence="3 4" key="1">
    <citation type="submission" date="2017-07" db="EMBL/GenBank/DDBJ databases">
        <title>Tetzosporium hominis gen.nov. sp.nov.</title>
        <authorList>
            <person name="Tetz G."/>
            <person name="Tetz V."/>
        </authorList>
    </citation>
    <scope>NUCLEOTIDE SEQUENCE [LARGE SCALE GENOMIC DNA]</scope>
    <source>
        <strain evidence="3 4">VT-49</strain>
    </source>
</reference>
<feature type="domain" description="SLH" evidence="2">
    <location>
        <begin position="154"/>
        <end position="214"/>
    </location>
</feature>
<feature type="domain" description="SLH" evidence="2">
    <location>
        <begin position="90"/>
        <end position="153"/>
    </location>
</feature>
<evidence type="ECO:0000313" key="4">
    <source>
        <dbReference type="Proteomes" id="UP000217065"/>
    </source>
</evidence>
<dbReference type="Pfam" id="PF00395">
    <property type="entry name" value="SLH"/>
    <property type="match status" value="3"/>
</dbReference>
<comment type="caution">
    <text evidence="3">The sequence shown here is derived from an EMBL/GenBank/DDBJ whole genome shotgun (WGS) entry which is preliminary data.</text>
</comment>
<dbReference type="RefSeq" id="WP_094943703.1">
    <property type="nucleotide sequence ID" value="NZ_NOKQ01000220.1"/>
</dbReference>
<feature type="chain" id="PRO_5012447350" description="SLH domain-containing protein" evidence="1">
    <location>
        <begin position="29"/>
        <end position="336"/>
    </location>
</feature>
<evidence type="ECO:0000259" key="2">
    <source>
        <dbReference type="PROSITE" id="PS51272"/>
    </source>
</evidence>
<dbReference type="AlphaFoldDB" id="A0A264W2F8"/>
<proteinExistence type="predicted"/>
<dbReference type="Proteomes" id="UP000217065">
    <property type="component" value="Unassembled WGS sequence"/>
</dbReference>
<name>A0A264W2F8_9BACL</name>
<dbReference type="InterPro" id="IPR051465">
    <property type="entry name" value="Cell_Envelope_Struct_Comp"/>
</dbReference>
<keyword evidence="1" id="KW-0732">Signal</keyword>
<protein>
    <recommendedName>
        <fullName evidence="2">SLH domain-containing protein</fullName>
    </recommendedName>
</protein>
<gene>
    <name evidence="3" type="ORF">CF394_11150</name>
</gene>
<dbReference type="OrthoDB" id="2426257at2"/>
<dbReference type="InterPro" id="IPR001119">
    <property type="entry name" value="SLH_dom"/>
</dbReference>
<feature type="signal peptide" evidence="1">
    <location>
        <begin position="1"/>
        <end position="28"/>
    </location>
</feature>
<evidence type="ECO:0000313" key="3">
    <source>
        <dbReference type="EMBL" id="OZS77755.1"/>
    </source>
</evidence>
<evidence type="ECO:0000256" key="1">
    <source>
        <dbReference type="SAM" id="SignalP"/>
    </source>
</evidence>
<sequence length="336" mass="37281">MKATMKKATNVALAAALLSGAWATTASAKGIEFTDVPSTNVHYDNIYNLADRAVITGYPDGTYQPARLLTRAEAAVILTNALELDTAGVSDPGFPDVKKGSWYYEEVAALTEWGIISGYNTGKFGPNDKLTRAQMASILTSAYSLYTADYVDTPFTDVVAGSWYDDYVQALYYFNVTSGVSKTKYAPNDFVRRDAMASFVVNSEMVSEEAKAEELMPFWSEMYNDDSTNPAKTSLNLDTNTMTVNIAATRKMVDKLYETDLFFFILPGYQVQSSYIKGTDFDLTAADYNDAYDYIIDYLGVTYESDLNDLGGKPITFVYEGRNGETFEYTVNFQNK</sequence>
<accession>A0A264W2F8</accession>
<dbReference type="PANTHER" id="PTHR43308">
    <property type="entry name" value="OUTER MEMBRANE PROTEIN ALPHA-RELATED"/>
    <property type="match status" value="1"/>
</dbReference>
<organism evidence="3 4">
    <name type="scientific">Tetzosporium hominis</name>
    <dbReference type="NCBI Taxonomy" id="2020506"/>
    <lineage>
        <taxon>Bacteria</taxon>
        <taxon>Bacillati</taxon>
        <taxon>Bacillota</taxon>
        <taxon>Bacilli</taxon>
        <taxon>Bacillales</taxon>
        <taxon>Caryophanaceae</taxon>
        <taxon>Tetzosporium</taxon>
    </lineage>
</organism>
<dbReference type="EMBL" id="NOKQ01000220">
    <property type="protein sequence ID" value="OZS77755.1"/>
    <property type="molecule type" value="Genomic_DNA"/>
</dbReference>